<feature type="region of interest" description="Disordered" evidence="1">
    <location>
        <begin position="92"/>
        <end position="121"/>
    </location>
</feature>
<organism evidence="2 3">
    <name type="scientific">Leucocoprinus leucothites</name>
    <dbReference type="NCBI Taxonomy" id="201217"/>
    <lineage>
        <taxon>Eukaryota</taxon>
        <taxon>Fungi</taxon>
        <taxon>Dikarya</taxon>
        <taxon>Basidiomycota</taxon>
        <taxon>Agaricomycotina</taxon>
        <taxon>Agaricomycetes</taxon>
        <taxon>Agaricomycetidae</taxon>
        <taxon>Agaricales</taxon>
        <taxon>Agaricineae</taxon>
        <taxon>Agaricaceae</taxon>
        <taxon>Leucocoprinus</taxon>
    </lineage>
</organism>
<protein>
    <submittedName>
        <fullName evidence="2">Uncharacterized protein</fullName>
    </submittedName>
</protein>
<comment type="caution">
    <text evidence="2">The sequence shown here is derived from an EMBL/GenBank/DDBJ whole genome shotgun (WGS) entry which is preliminary data.</text>
</comment>
<dbReference type="OrthoDB" id="3262664at2759"/>
<reference evidence="2 3" key="1">
    <citation type="journal article" date="2020" name="ISME J.">
        <title>Uncovering the hidden diversity of litter-decomposition mechanisms in mushroom-forming fungi.</title>
        <authorList>
            <person name="Floudas D."/>
            <person name="Bentzer J."/>
            <person name="Ahren D."/>
            <person name="Johansson T."/>
            <person name="Persson P."/>
            <person name="Tunlid A."/>
        </authorList>
    </citation>
    <scope>NUCLEOTIDE SEQUENCE [LARGE SCALE GENOMIC DNA]</scope>
    <source>
        <strain evidence="2 3">CBS 146.42</strain>
    </source>
</reference>
<name>A0A8H5LNH3_9AGAR</name>
<dbReference type="AlphaFoldDB" id="A0A8H5LNH3"/>
<accession>A0A8H5LNH3</accession>
<evidence type="ECO:0000313" key="3">
    <source>
        <dbReference type="Proteomes" id="UP000559027"/>
    </source>
</evidence>
<dbReference type="Proteomes" id="UP000559027">
    <property type="component" value="Unassembled WGS sequence"/>
</dbReference>
<feature type="compositionally biased region" description="Polar residues" evidence="1">
    <location>
        <begin position="106"/>
        <end position="121"/>
    </location>
</feature>
<proteinExistence type="predicted"/>
<feature type="region of interest" description="Disordered" evidence="1">
    <location>
        <begin position="45"/>
        <end position="67"/>
    </location>
</feature>
<evidence type="ECO:0000256" key="1">
    <source>
        <dbReference type="SAM" id="MobiDB-lite"/>
    </source>
</evidence>
<evidence type="ECO:0000313" key="2">
    <source>
        <dbReference type="EMBL" id="KAF5363564.1"/>
    </source>
</evidence>
<feature type="compositionally biased region" description="Polar residues" evidence="1">
    <location>
        <begin position="45"/>
        <end position="65"/>
    </location>
</feature>
<gene>
    <name evidence="2" type="ORF">D9756_000954</name>
</gene>
<keyword evidence="3" id="KW-1185">Reference proteome</keyword>
<sequence length="213" mass="23124">MSLSVDDLVSSFSSSHIGQEAIDLAALHAQLAQTLFTSNARQIPSRNTHTCNTPIARTPSSSFSFSHMPGRSMDDMAMDEDERMVEELLMPSSPVSAPQPFGQGAHQYSSASQQPVSPAHSQAHVSSYFPVSSEPSSSSSASVFASTDPFYLAAMQQQQQQQQMASASFFAQNGRLGQSSPFFARQAQTQHRENHHHPLTIDTSHSIFASTAY</sequence>
<dbReference type="EMBL" id="JAACJO010000001">
    <property type="protein sequence ID" value="KAF5363564.1"/>
    <property type="molecule type" value="Genomic_DNA"/>
</dbReference>